<dbReference type="RefSeq" id="WP_359776157.1">
    <property type="nucleotide sequence ID" value="NZ_JBEYRR010000003.1"/>
</dbReference>
<feature type="compositionally biased region" description="Basic and acidic residues" evidence="1">
    <location>
        <begin position="27"/>
        <end position="38"/>
    </location>
</feature>
<evidence type="ECO:0000313" key="3">
    <source>
        <dbReference type="EMBL" id="MEW2361246.1"/>
    </source>
</evidence>
<name>A0ABV3LP59_9ACTN</name>
<protein>
    <recommendedName>
        <fullName evidence="5">Lipoprotein</fullName>
    </recommendedName>
</protein>
<dbReference type="Proteomes" id="UP001553843">
    <property type="component" value="Unassembled WGS sequence"/>
</dbReference>
<gene>
    <name evidence="3" type="ORF">AB0887_04620</name>
</gene>
<dbReference type="PROSITE" id="PS51257">
    <property type="entry name" value="PROKAR_LIPOPROTEIN"/>
    <property type="match status" value="1"/>
</dbReference>
<feature type="signal peptide" evidence="2">
    <location>
        <begin position="1"/>
        <end position="27"/>
    </location>
</feature>
<feature type="region of interest" description="Disordered" evidence="1">
    <location>
        <begin position="23"/>
        <end position="69"/>
    </location>
</feature>
<evidence type="ECO:0008006" key="5">
    <source>
        <dbReference type="Google" id="ProtNLM"/>
    </source>
</evidence>
<proteinExistence type="predicted"/>
<accession>A0ABV3LP59</accession>
<keyword evidence="2" id="KW-0732">Signal</keyword>
<keyword evidence="4" id="KW-1185">Reference proteome</keyword>
<dbReference type="EMBL" id="JBEYRS010000001">
    <property type="protein sequence ID" value="MEW2361246.1"/>
    <property type="molecule type" value="Genomic_DNA"/>
</dbReference>
<evidence type="ECO:0000256" key="1">
    <source>
        <dbReference type="SAM" id="MobiDB-lite"/>
    </source>
</evidence>
<sequence>MKRRTMPVTTALAATAALLLTACGSGDDDKPKDEDKIAGADQGPKKNTSKSPTPDSGGKASRPDMTLPQDVTETFVGWKTGDSLKDAVLADAGRAQTAVTYAVTQGDANEPALGFYQDGEALVGSARWVKSIVDSGSTFSGKVRYFAPKISMLDKNSAAVVYCSDESKAFNKDRNTEKVTKTPVSDQSYVTYSTRLNKNELGVWQTTRLESKRGEATCTP</sequence>
<comment type="caution">
    <text evidence="3">The sequence shown here is derived from an EMBL/GenBank/DDBJ whole genome shotgun (WGS) entry which is preliminary data.</text>
</comment>
<feature type="compositionally biased region" description="Polar residues" evidence="1">
    <location>
        <begin position="45"/>
        <end position="54"/>
    </location>
</feature>
<reference evidence="3 4" key="1">
    <citation type="submission" date="2024-06" db="EMBL/GenBank/DDBJ databases">
        <title>The Natural Products Discovery Center: Release of the First 8490 Sequenced Strains for Exploring Actinobacteria Biosynthetic Diversity.</title>
        <authorList>
            <person name="Kalkreuter E."/>
            <person name="Kautsar S.A."/>
            <person name="Yang D."/>
            <person name="Bader C.D."/>
            <person name="Teijaro C.N."/>
            <person name="Fluegel L."/>
            <person name="Davis C.M."/>
            <person name="Simpson J.R."/>
            <person name="Lauterbach L."/>
            <person name="Steele A.D."/>
            <person name="Gui C."/>
            <person name="Meng S."/>
            <person name="Li G."/>
            <person name="Viehrig K."/>
            <person name="Ye F."/>
            <person name="Su P."/>
            <person name="Kiefer A.F."/>
            <person name="Nichols A."/>
            <person name="Cepeda A.J."/>
            <person name="Yan W."/>
            <person name="Fan B."/>
            <person name="Jiang Y."/>
            <person name="Adhikari A."/>
            <person name="Zheng C.-J."/>
            <person name="Schuster L."/>
            <person name="Cowan T.M."/>
            <person name="Smanski M.J."/>
            <person name="Chevrette M.G."/>
            <person name="De Carvalho L.P.S."/>
            <person name="Shen B."/>
        </authorList>
    </citation>
    <scope>NUCLEOTIDE SEQUENCE [LARGE SCALE GENOMIC DNA]</scope>
    <source>
        <strain evidence="3 4">NPDC047833</strain>
    </source>
</reference>
<evidence type="ECO:0000256" key="2">
    <source>
        <dbReference type="SAM" id="SignalP"/>
    </source>
</evidence>
<organism evidence="3 4">
    <name type="scientific">Streptomyces huasconensis</name>
    <dbReference type="NCBI Taxonomy" id="1854574"/>
    <lineage>
        <taxon>Bacteria</taxon>
        <taxon>Bacillati</taxon>
        <taxon>Actinomycetota</taxon>
        <taxon>Actinomycetes</taxon>
        <taxon>Kitasatosporales</taxon>
        <taxon>Streptomycetaceae</taxon>
        <taxon>Streptomyces</taxon>
    </lineage>
</organism>
<feature type="chain" id="PRO_5045493921" description="Lipoprotein" evidence="2">
    <location>
        <begin position="28"/>
        <end position="220"/>
    </location>
</feature>
<evidence type="ECO:0000313" key="4">
    <source>
        <dbReference type="Proteomes" id="UP001553843"/>
    </source>
</evidence>